<sequence length="163" mass="18857">MKVEALDLNHFFLRRPALCFDLLQASEMKTDHTMPRQAIEFTTDKRFIKRSRELKTIATMVDMYCRGHGHDRRGTLCPSCVMLLEYAARRLERCVFGDAKPTCANCVVHCYSANMREQIRVVMQWAGPRMLLRHPIQAIMHLLHGRRLAPALPARPARDRADP</sequence>
<proteinExistence type="predicted"/>
<gene>
    <name evidence="1" type="ORF">GTOL_13129</name>
</gene>
<dbReference type="Pfam" id="PF11756">
    <property type="entry name" value="YgbA_NO"/>
    <property type="match status" value="1"/>
</dbReference>
<dbReference type="NCBIfam" id="NF007714">
    <property type="entry name" value="PRK10410.1-2"/>
    <property type="match status" value="1"/>
</dbReference>
<dbReference type="Proteomes" id="UP000742786">
    <property type="component" value="Unassembled WGS sequence"/>
</dbReference>
<accession>A0A916J5T1</accession>
<comment type="caution">
    <text evidence="1">The sequence shown here is derived from an EMBL/GenBank/DDBJ whole genome shotgun (WGS) entry which is preliminary data.</text>
</comment>
<evidence type="ECO:0008006" key="3">
    <source>
        <dbReference type="Google" id="ProtNLM"/>
    </source>
</evidence>
<name>A0A916J5T1_9PROT</name>
<evidence type="ECO:0000313" key="2">
    <source>
        <dbReference type="Proteomes" id="UP000742786"/>
    </source>
</evidence>
<protein>
    <recommendedName>
        <fullName evidence="3">Nitrous oxide-stimulated promoter family protein</fullName>
    </recommendedName>
</protein>
<dbReference type="EMBL" id="CAJQUM010000001">
    <property type="protein sequence ID" value="CAG4885246.1"/>
    <property type="molecule type" value="Genomic_DNA"/>
</dbReference>
<keyword evidence="2" id="KW-1185">Reference proteome</keyword>
<dbReference type="InterPro" id="IPR020483">
    <property type="entry name" value="Uncharacterised_YgbA"/>
</dbReference>
<reference evidence="1" key="1">
    <citation type="submission" date="2021-04" db="EMBL/GenBank/DDBJ databases">
        <authorList>
            <person name="Hornung B."/>
        </authorList>
    </citation>
    <scope>NUCLEOTIDE SEQUENCE</scope>
    <source>
        <strain evidence="1">G5G6</strain>
    </source>
</reference>
<dbReference type="AlphaFoldDB" id="A0A916J5T1"/>
<evidence type="ECO:0000313" key="1">
    <source>
        <dbReference type="EMBL" id="CAG4885246.1"/>
    </source>
</evidence>
<organism evidence="1 2">
    <name type="scientific">Georgfuchsia toluolica</name>
    <dbReference type="NCBI Taxonomy" id="424218"/>
    <lineage>
        <taxon>Bacteria</taxon>
        <taxon>Pseudomonadati</taxon>
        <taxon>Pseudomonadota</taxon>
        <taxon>Betaproteobacteria</taxon>
        <taxon>Nitrosomonadales</taxon>
        <taxon>Sterolibacteriaceae</taxon>
        <taxon>Georgfuchsia</taxon>
    </lineage>
</organism>